<protein>
    <submittedName>
        <fullName evidence="1">Uncharacterized protein</fullName>
    </submittedName>
</protein>
<proteinExistence type="predicted"/>
<keyword evidence="2" id="KW-1185">Reference proteome</keyword>
<name>A0A1R4JG60_9MICO</name>
<evidence type="ECO:0000313" key="2">
    <source>
        <dbReference type="Proteomes" id="UP000196778"/>
    </source>
</evidence>
<dbReference type="Proteomes" id="UP000196778">
    <property type="component" value="Unassembled WGS sequence"/>
</dbReference>
<reference evidence="2" key="1">
    <citation type="submission" date="2017-02" db="EMBL/GenBank/DDBJ databases">
        <authorList>
            <person name="Dridi B."/>
        </authorList>
    </citation>
    <scope>NUCLEOTIDE SEQUENCE [LARGE SCALE GENOMIC DNA]</scope>
    <source>
        <strain evidence="2">EB411</strain>
    </source>
</reference>
<gene>
    <name evidence="1" type="ORF">FM119_07365</name>
</gene>
<dbReference type="RefSeq" id="WP_022873884.1">
    <property type="nucleotide sequence ID" value="NZ_FUKR01000037.1"/>
</dbReference>
<accession>A0A1R4JG60</accession>
<sequence>MSQTILTAPAPQARPDYTGISDAMLYDIARHNASVLSAGLLNLARNAKDDEDRGHWVARRRLVKQQARVLNPEDRAEIIAQNEVWRLENLALPATA</sequence>
<evidence type="ECO:0000313" key="1">
    <source>
        <dbReference type="EMBL" id="SJN30997.1"/>
    </source>
</evidence>
<organism evidence="1 2">
    <name type="scientific">Mycetocola reblochoni REB411</name>
    <dbReference type="NCBI Taxonomy" id="1255698"/>
    <lineage>
        <taxon>Bacteria</taxon>
        <taxon>Bacillati</taxon>
        <taxon>Actinomycetota</taxon>
        <taxon>Actinomycetes</taxon>
        <taxon>Micrococcales</taxon>
        <taxon>Microbacteriaceae</taxon>
        <taxon>Mycetocola</taxon>
    </lineage>
</organism>
<dbReference type="EMBL" id="FUKR01000037">
    <property type="protein sequence ID" value="SJN30997.1"/>
    <property type="molecule type" value="Genomic_DNA"/>
</dbReference>
<dbReference type="AlphaFoldDB" id="A0A1R4JG60"/>
<dbReference type="OrthoDB" id="5117962at2"/>